<keyword evidence="1" id="KW-0812">Transmembrane</keyword>
<keyword evidence="1" id="KW-0472">Membrane</keyword>
<dbReference type="InterPro" id="IPR050266">
    <property type="entry name" value="AB_hydrolase_sf"/>
</dbReference>
<dbReference type="Gene3D" id="3.40.50.1820">
    <property type="entry name" value="alpha/beta hydrolase"/>
    <property type="match status" value="1"/>
</dbReference>
<protein>
    <submittedName>
        <fullName evidence="3">Pimeloyl-ACP methyl ester carboxylesterase</fullName>
    </submittedName>
</protein>
<gene>
    <name evidence="3" type="ORF">DFR37_103144</name>
</gene>
<evidence type="ECO:0000256" key="1">
    <source>
        <dbReference type="SAM" id="Phobius"/>
    </source>
</evidence>
<evidence type="ECO:0000259" key="2">
    <source>
        <dbReference type="Pfam" id="PF12697"/>
    </source>
</evidence>
<reference evidence="3 4" key="1">
    <citation type="submission" date="2018-06" db="EMBL/GenBank/DDBJ databases">
        <title>Genomic Encyclopedia of Type Strains, Phase IV (KMG-IV): sequencing the most valuable type-strain genomes for metagenomic binning, comparative biology and taxonomic classification.</title>
        <authorList>
            <person name="Goeker M."/>
        </authorList>
    </citation>
    <scope>NUCLEOTIDE SEQUENCE [LARGE SCALE GENOMIC DNA]</scope>
    <source>
        <strain evidence="3 4">DSM 25520</strain>
    </source>
</reference>
<keyword evidence="4" id="KW-1185">Reference proteome</keyword>
<proteinExistence type="predicted"/>
<feature type="domain" description="AB hydrolase-1" evidence="2">
    <location>
        <begin position="34"/>
        <end position="292"/>
    </location>
</feature>
<accession>A0A366HFN5</accession>
<keyword evidence="1" id="KW-1133">Transmembrane helix</keyword>
<evidence type="ECO:0000313" key="4">
    <source>
        <dbReference type="Proteomes" id="UP000253628"/>
    </source>
</evidence>
<dbReference type="SUPFAM" id="SSF53474">
    <property type="entry name" value="alpha/beta-Hydrolases"/>
    <property type="match status" value="1"/>
</dbReference>
<dbReference type="InterPro" id="IPR000073">
    <property type="entry name" value="AB_hydrolase_1"/>
</dbReference>
<name>A0A366HFN5_9BURK</name>
<dbReference type="Proteomes" id="UP000253628">
    <property type="component" value="Unassembled WGS sequence"/>
</dbReference>
<dbReference type="Pfam" id="PF12697">
    <property type="entry name" value="Abhydrolase_6"/>
    <property type="match status" value="1"/>
</dbReference>
<dbReference type="PANTHER" id="PTHR43798">
    <property type="entry name" value="MONOACYLGLYCEROL LIPASE"/>
    <property type="match status" value="1"/>
</dbReference>
<dbReference type="RefSeq" id="WP_242341758.1">
    <property type="nucleotide sequence ID" value="NZ_JACCEU010000004.1"/>
</dbReference>
<feature type="transmembrane region" description="Helical" evidence="1">
    <location>
        <begin position="103"/>
        <end position="125"/>
    </location>
</feature>
<organism evidence="3 4">
    <name type="scientific">Eoetvoesiella caeni</name>
    <dbReference type="NCBI Taxonomy" id="645616"/>
    <lineage>
        <taxon>Bacteria</taxon>
        <taxon>Pseudomonadati</taxon>
        <taxon>Pseudomonadota</taxon>
        <taxon>Betaproteobacteria</taxon>
        <taxon>Burkholderiales</taxon>
        <taxon>Alcaligenaceae</taxon>
        <taxon>Eoetvoesiella</taxon>
    </lineage>
</organism>
<dbReference type="EMBL" id="QNRQ01000003">
    <property type="protein sequence ID" value="RBP40803.1"/>
    <property type="molecule type" value="Genomic_DNA"/>
</dbReference>
<sequence>MSEPRLKYVMCASPAGTHRMAYWEWGDPANGDVLLCVHGLTRTGRDFDDIARTLCDRFRVVCPDVVGRGKSDWLVNPSGYSVPQYVSDMLTLIARLEPSRLDWLGTSMGGLIALGLAGALAMSAAQRPDRGAFGLAPEQTVRLNKLILNDVGPQLSIDGLSRIVEYVGKSPQFDSFAQAVEYVRSVSAGFGQHTPQQWEQLTRHVFNRQGDHWIKHYDVRMAEPMALQSPASIEAAELVLWAAYQSIAAPILIIRGEQSDLLSPGAAQEMLERNSNARLVQFPDVGHAPTLQSQSQIQPIVQFLLDD</sequence>
<comment type="caution">
    <text evidence="3">The sequence shown here is derived from an EMBL/GenBank/DDBJ whole genome shotgun (WGS) entry which is preliminary data.</text>
</comment>
<evidence type="ECO:0000313" key="3">
    <source>
        <dbReference type="EMBL" id="RBP40803.1"/>
    </source>
</evidence>
<dbReference type="InterPro" id="IPR029058">
    <property type="entry name" value="AB_hydrolase_fold"/>
</dbReference>
<dbReference type="PRINTS" id="PR00111">
    <property type="entry name" value="ABHYDROLASE"/>
</dbReference>
<dbReference type="AlphaFoldDB" id="A0A366HFN5"/>